<keyword evidence="3 5" id="KW-0732">Signal</keyword>
<feature type="chain" id="PRO_5038675667" evidence="5">
    <location>
        <begin position="22"/>
        <end position="263"/>
    </location>
</feature>
<evidence type="ECO:0000256" key="4">
    <source>
        <dbReference type="RuleBase" id="RU003744"/>
    </source>
</evidence>
<protein>
    <submittedName>
        <fullName evidence="7">Amino acid ABC transporter substrate-binding protein, PAAT family</fullName>
    </submittedName>
</protein>
<dbReference type="SMART" id="SM00062">
    <property type="entry name" value="PBPb"/>
    <property type="match status" value="1"/>
</dbReference>
<dbReference type="Proteomes" id="UP000198948">
    <property type="component" value="Unassembled WGS sequence"/>
</dbReference>
<dbReference type="AlphaFoldDB" id="A0A1H9RGH3"/>
<dbReference type="PANTHER" id="PTHR35936:SF34">
    <property type="entry name" value="ABC TRANSPORTER EXTRACELLULAR-BINDING PROTEIN YCKB-RELATED"/>
    <property type="match status" value="1"/>
</dbReference>
<gene>
    <name evidence="7" type="ORF">SAMN04488559_10424</name>
</gene>
<dbReference type="EMBL" id="FOHA01000004">
    <property type="protein sequence ID" value="SER71910.1"/>
    <property type="molecule type" value="Genomic_DNA"/>
</dbReference>
<sequence>MKKIGVFMLTLLSVLMLTACGKNERAAKDSYPEIEQSGELVIGLDDTFAPMSYRDDQGEIVGFDVDLAKAVAQKLDLKVTFQAIDWSMKETELNAGNIDLIWNGYTITDERKEKVAFSIPYLDNTQAIIVLKDSPIQTKIELKQKIVAAQQSSSAVDAVNHDKDLAADQLKELLQYPSNNDVFNDLEAKRSEAAVADEVLARYYIQLKGESKYRILTDHFGKEEYGVGIRKSDKKLKEKVDQALTELKEDGSYQKIYQKWFGE</sequence>
<proteinExistence type="inferred from homology"/>
<evidence type="ECO:0000256" key="3">
    <source>
        <dbReference type="ARBA" id="ARBA00022729"/>
    </source>
</evidence>
<dbReference type="Pfam" id="PF00497">
    <property type="entry name" value="SBP_bac_3"/>
    <property type="match status" value="1"/>
</dbReference>
<dbReference type="RefSeq" id="WP_092650766.1">
    <property type="nucleotide sequence ID" value="NZ_FOHA01000004.1"/>
</dbReference>
<dbReference type="PROSITE" id="PS51257">
    <property type="entry name" value="PROKAR_LIPOPROTEIN"/>
    <property type="match status" value="1"/>
</dbReference>
<evidence type="ECO:0000256" key="2">
    <source>
        <dbReference type="ARBA" id="ARBA00010333"/>
    </source>
</evidence>
<dbReference type="PANTHER" id="PTHR35936">
    <property type="entry name" value="MEMBRANE-BOUND LYTIC MUREIN TRANSGLYCOSYLASE F"/>
    <property type="match status" value="1"/>
</dbReference>
<dbReference type="Gene3D" id="3.40.190.10">
    <property type="entry name" value="Periplasmic binding protein-like II"/>
    <property type="match status" value="2"/>
</dbReference>
<evidence type="ECO:0000313" key="7">
    <source>
        <dbReference type="EMBL" id="SER71910.1"/>
    </source>
</evidence>
<accession>A0A1H9RGH3</accession>
<evidence type="ECO:0000313" key="8">
    <source>
        <dbReference type="Proteomes" id="UP000198948"/>
    </source>
</evidence>
<evidence type="ECO:0000256" key="5">
    <source>
        <dbReference type="SAM" id="SignalP"/>
    </source>
</evidence>
<reference evidence="7 8" key="1">
    <citation type="submission" date="2016-10" db="EMBL/GenBank/DDBJ databases">
        <authorList>
            <person name="de Groot N.N."/>
        </authorList>
    </citation>
    <scope>NUCLEOTIDE SEQUENCE [LARGE SCALE GENOMIC DNA]</scope>
    <source>
        <strain evidence="7 8">DSM 13760</strain>
    </source>
</reference>
<comment type="subcellular location">
    <subcellularLocation>
        <location evidence="1">Cell envelope</location>
    </subcellularLocation>
</comment>
<dbReference type="CDD" id="cd00996">
    <property type="entry name" value="PBP2_AatB_like"/>
    <property type="match status" value="1"/>
</dbReference>
<feature type="signal peptide" evidence="5">
    <location>
        <begin position="1"/>
        <end position="21"/>
    </location>
</feature>
<dbReference type="PROSITE" id="PS01039">
    <property type="entry name" value="SBP_BACTERIAL_3"/>
    <property type="match status" value="1"/>
</dbReference>
<dbReference type="STRING" id="142588.SAMN04488559_10424"/>
<organism evidence="7 8">
    <name type="scientific">Isobaculum melis</name>
    <dbReference type="NCBI Taxonomy" id="142588"/>
    <lineage>
        <taxon>Bacteria</taxon>
        <taxon>Bacillati</taxon>
        <taxon>Bacillota</taxon>
        <taxon>Bacilli</taxon>
        <taxon>Lactobacillales</taxon>
        <taxon>Carnobacteriaceae</taxon>
        <taxon>Isobaculum</taxon>
    </lineage>
</organism>
<dbReference type="InterPro" id="IPR018313">
    <property type="entry name" value="SBP_3_CS"/>
</dbReference>
<evidence type="ECO:0000259" key="6">
    <source>
        <dbReference type="SMART" id="SM00062"/>
    </source>
</evidence>
<name>A0A1H9RGH3_9LACT</name>
<dbReference type="SUPFAM" id="SSF53850">
    <property type="entry name" value="Periplasmic binding protein-like II"/>
    <property type="match status" value="1"/>
</dbReference>
<feature type="domain" description="Solute-binding protein family 3/N-terminal" evidence="6">
    <location>
        <begin position="39"/>
        <end position="263"/>
    </location>
</feature>
<keyword evidence="8" id="KW-1185">Reference proteome</keyword>
<dbReference type="GO" id="GO:0030313">
    <property type="term" value="C:cell envelope"/>
    <property type="evidence" value="ECO:0007669"/>
    <property type="project" value="UniProtKB-SubCell"/>
</dbReference>
<comment type="similarity">
    <text evidence="2 4">Belongs to the bacterial solute-binding protein 3 family.</text>
</comment>
<evidence type="ECO:0000256" key="1">
    <source>
        <dbReference type="ARBA" id="ARBA00004196"/>
    </source>
</evidence>
<dbReference type="InterPro" id="IPR001638">
    <property type="entry name" value="Solute-binding_3/MltF_N"/>
</dbReference>
<dbReference type="OrthoDB" id="9775197at2"/>